<dbReference type="Gene3D" id="2.60.40.1120">
    <property type="entry name" value="Carboxypeptidase-like, regulatory domain"/>
    <property type="match status" value="1"/>
</dbReference>
<keyword evidence="4 7" id="KW-0812">Transmembrane</keyword>
<dbReference type="Gene3D" id="2.170.130.10">
    <property type="entry name" value="TonB-dependent receptor, plug domain"/>
    <property type="match status" value="1"/>
</dbReference>
<dbReference type="NCBIfam" id="TIGR04056">
    <property type="entry name" value="OMP_RagA_SusC"/>
    <property type="match status" value="1"/>
</dbReference>
<dbReference type="NCBIfam" id="TIGR04057">
    <property type="entry name" value="SusC_RagA_signa"/>
    <property type="match status" value="1"/>
</dbReference>
<dbReference type="InterPro" id="IPR023996">
    <property type="entry name" value="TonB-dep_OMP_SusC/RagA"/>
</dbReference>
<keyword evidence="5 7" id="KW-0472">Membrane</keyword>
<evidence type="ECO:0000256" key="1">
    <source>
        <dbReference type="ARBA" id="ARBA00004571"/>
    </source>
</evidence>
<dbReference type="FunFam" id="2.60.40.1120:FF:000003">
    <property type="entry name" value="Outer membrane protein Omp121"/>
    <property type="match status" value="1"/>
</dbReference>
<proteinExistence type="inferred from homology"/>
<dbReference type="AlphaFoldDB" id="A0A562TLZ4"/>
<dbReference type="InterPro" id="IPR008969">
    <property type="entry name" value="CarboxyPept-like_regulatory"/>
</dbReference>
<dbReference type="Proteomes" id="UP000317010">
    <property type="component" value="Unassembled WGS sequence"/>
</dbReference>
<evidence type="ECO:0000313" key="10">
    <source>
        <dbReference type="Proteomes" id="UP000317010"/>
    </source>
</evidence>
<dbReference type="Pfam" id="PF07715">
    <property type="entry name" value="Plug"/>
    <property type="match status" value="1"/>
</dbReference>
<comment type="caution">
    <text evidence="9">The sequence shown here is derived from an EMBL/GenBank/DDBJ whole genome shotgun (WGS) entry which is preliminary data.</text>
</comment>
<comment type="similarity">
    <text evidence="7">Belongs to the TonB-dependent receptor family.</text>
</comment>
<organism evidence="9 10">
    <name type="scientific">Mucilaginibacter frigoritolerans</name>
    <dbReference type="NCBI Taxonomy" id="652788"/>
    <lineage>
        <taxon>Bacteria</taxon>
        <taxon>Pseudomonadati</taxon>
        <taxon>Bacteroidota</taxon>
        <taxon>Sphingobacteriia</taxon>
        <taxon>Sphingobacteriales</taxon>
        <taxon>Sphingobacteriaceae</taxon>
        <taxon>Mucilaginibacter</taxon>
    </lineage>
</organism>
<keyword evidence="6 7" id="KW-0998">Cell outer membrane</keyword>
<keyword evidence="2 7" id="KW-0813">Transport</keyword>
<dbReference type="Gene3D" id="2.40.170.20">
    <property type="entry name" value="TonB-dependent receptor, beta-barrel domain"/>
    <property type="match status" value="1"/>
</dbReference>
<dbReference type="Pfam" id="PF13715">
    <property type="entry name" value="CarbopepD_reg_2"/>
    <property type="match status" value="1"/>
</dbReference>
<dbReference type="InterPro" id="IPR037066">
    <property type="entry name" value="Plug_dom_sf"/>
</dbReference>
<dbReference type="SUPFAM" id="SSF56935">
    <property type="entry name" value="Porins"/>
    <property type="match status" value="1"/>
</dbReference>
<dbReference type="InterPro" id="IPR039426">
    <property type="entry name" value="TonB-dep_rcpt-like"/>
</dbReference>
<accession>A0A562TLZ4</accession>
<protein>
    <submittedName>
        <fullName evidence="9">TonB-linked SusC/RagA family outer membrane protein</fullName>
    </submittedName>
</protein>
<name>A0A562TLZ4_9SPHI</name>
<dbReference type="GO" id="GO:0009279">
    <property type="term" value="C:cell outer membrane"/>
    <property type="evidence" value="ECO:0007669"/>
    <property type="project" value="UniProtKB-SubCell"/>
</dbReference>
<dbReference type="EMBL" id="VLLI01000019">
    <property type="protein sequence ID" value="TWI94565.1"/>
    <property type="molecule type" value="Genomic_DNA"/>
</dbReference>
<comment type="subcellular location">
    <subcellularLocation>
        <location evidence="1 7">Cell outer membrane</location>
        <topology evidence="1 7">Multi-pass membrane protein</topology>
    </subcellularLocation>
</comment>
<dbReference type="PROSITE" id="PS52016">
    <property type="entry name" value="TONB_DEPENDENT_REC_3"/>
    <property type="match status" value="1"/>
</dbReference>
<evidence type="ECO:0000256" key="6">
    <source>
        <dbReference type="ARBA" id="ARBA00023237"/>
    </source>
</evidence>
<keyword evidence="10" id="KW-1185">Reference proteome</keyword>
<dbReference type="SUPFAM" id="SSF49464">
    <property type="entry name" value="Carboxypeptidase regulatory domain-like"/>
    <property type="match status" value="1"/>
</dbReference>
<gene>
    <name evidence="9" type="ORF">JN11_04675</name>
</gene>
<sequence length="1017" mass="109855">MKRILFIFFLFMFVVTVKSYAAYFKSPPPVTVTGQVKDAQGGPIPGVTVKVQGTTIGTQTDANGKFQIQAPNDATLVFSFIGFADQSVKLNGQTVLNITLLESTIGLQEVVAVGYGTQKRSEITGSSSSVSAKEIAKRPITQISQALQGTAAGVSVSSANGQPGQGPQVQIRGANSITGNTEPLYVTDGNIGAAPDDPNDVESIEILKDAASTAIYGSRGSNGVVLITTKSGHTGKARIEFNTWVQNDQMPKTLDLMGAYDFARSVNNQFESTGQTDAFTQAQLNSFRTNGGGTNWQNALFTKPWVKYYNVAVSGGSDAVTYRVSLGYLDQPGTILNTFYKRTTFKSNTDFKLNKKMDVKIILSASLPQNHNNSYGGGLTDPFNQAVEWDPTSPIKDATGAYISHSKYASIQFNPVEQALSQADDGSATDLNGTATFNYHIINDLTFTSTDVYSVGQNYLQRLFGPGTSQYDSGAGYINNETSKTTGYLSSNFLTYHHKFGDNSITATGLYEVQSGTATDFIATAKGLSTYSLGYYNLGLGGSQQTSSTYSSDALVSYLARVQYNYKEKYFLTASVRTDGSSHLIQKYSTFPSLGVSWNASNEDFLKDSKIFSDLKIRATYGQTGNQNVGAYSTIAQIGTAPGQSPGAQPAYYYNGGTPGAAGTPSVATPLGTGVSTALNWETKTAYDLGVDMAFLKGRLTFTVDAYKDNVNNLLYAYPATYYDGGGTYQRNIGSLTNDGVEFALGGTPVESTDFKWHTNITLSINRNKVTSLGGLDNQVVQSGNNTVNAILKVGQPLGEFYGYKFLGTWKTSEAAQAALYGMKPGDAKYLDVNGDHTYNSDDYQLLGNANPQFTYGFINDFTYKNFTLSFMFQGQQGGQIFSQTLAYLWGGLGDMKNATTIEAVPENLWTPSHQTNNPAWSSTSVNYNNSSRYVYNDSYAKLKNLSLSYRVPAPYLQKISVNSLEVYVSGQNLLTITPYKGFDPEVSNATNAITQGQEFGVIPNPKTFTIGIRLGL</sequence>
<reference evidence="9 10" key="1">
    <citation type="submission" date="2019-07" db="EMBL/GenBank/DDBJ databases">
        <title>Genomic Encyclopedia of Archaeal and Bacterial Type Strains, Phase II (KMG-II): from individual species to whole genera.</title>
        <authorList>
            <person name="Goeker M."/>
        </authorList>
    </citation>
    <scope>NUCLEOTIDE SEQUENCE [LARGE SCALE GENOMIC DNA]</scope>
    <source>
        <strain evidence="9 10">ATCC BAA-1854</strain>
    </source>
</reference>
<evidence type="ECO:0000256" key="2">
    <source>
        <dbReference type="ARBA" id="ARBA00022448"/>
    </source>
</evidence>
<evidence type="ECO:0000256" key="5">
    <source>
        <dbReference type="ARBA" id="ARBA00023136"/>
    </source>
</evidence>
<evidence type="ECO:0000256" key="3">
    <source>
        <dbReference type="ARBA" id="ARBA00022452"/>
    </source>
</evidence>
<evidence type="ECO:0000256" key="7">
    <source>
        <dbReference type="PROSITE-ProRule" id="PRU01360"/>
    </source>
</evidence>
<evidence type="ECO:0000313" key="9">
    <source>
        <dbReference type="EMBL" id="TWI94565.1"/>
    </source>
</evidence>
<dbReference type="InterPro" id="IPR036942">
    <property type="entry name" value="Beta-barrel_TonB_sf"/>
</dbReference>
<evidence type="ECO:0000256" key="4">
    <source>
        <dbReference type="ARBA" id="ARBA00022692"/>
    </source>
</evidence>
<dbReference type="InterPro" id="IPR023997">
    <property type="entry name" value="TonB-dep_OMP_SusC/RagA_CS"/>
</dbReference>
<evidence type="ECO:0000259" key="8">
    <source>
        <dbReference type="Pfam" id="PF07715"/>
    </source>
</evidence>
<keyword evidence="3 7" id="KW-1134">Transmembrane beta strand</keyword>
<dbReference type="InterPro" id="IPR012910">
    <property type="entry name" value="Plug_dom"/>
</dbReference>
<dbReference type="RefSeq" id="WP_170227835.1">
    <property type="nucleotide sequence ID" value="NZ_VLLI01000019.1"/>
</dbReference>
<feature type="domain" description="TonB-dependent receptor plug" evidence="8">
    <location>
        <begin position="121"/>
        <end position="224"/>
    </location>
</feature>